<gene>
    <name evidence="4" type="primary">puuB_1</name>
    <name evidence="4" type="ORF">RIdsm_00423</name>
    <name evidence="3" type="ORF">XM52_11405</name>
</gene>
<reference evidence="4 6" key="2">
    <citation type="submission" date="2018-08" db="EMBL/GenBank/DDBJ databases">
        <title>Genetic Globetrotter - A new plasmid hitch-hiking vast phylogenetic and geographic distances.</title>
        <authorList>
            <person name="Vollmers J."/>
            <person name="Petersen J."/>
        </authorList>
    </citation>
    <scope>NUCLEOTIDE SEQUENCE [LARGE SCALE GENOMIC DNA]</scope>
    <source>
        <strain evidence="4 6">DSM 26383</strain>
    </source>
</reference>
<dbReference type="STRING" id="540747.SAMN04488031_107214"/>
<dbReference type="Gene3D" id="3.50.50.60">
    <property type="entry name" value="FAD/NAD(P)-binding domain"/>
    <property type="match status" value="1"/>
</dbReference>
<dbReference type="KEGG" id="rid:RIdsm_00423"/>
<proteinExistence type="predicted"/>
<protein>
    <submittedName>
        <fullName evidence="3 4">Oxidoreductase</fullName>
        <ecNumber evidence="4">1.4.3.-</ecNumber>
    </submittedName>
</protein>
<dbReference type="AlphaFoldDB" id="A0A0T5P8C2"/>
<dbReference type="RefSeq" id="WP_057816259.1">
    <property type="nucleotide sequence ID" value="NZ_CP031598.1"/>
</dbReference>
<dbReference type="GO" id="GO:0016491">
    <property type="term" value="F:oxidoreductase activity"/>
    <property type="evidence" value="ECO:0007669"/>
    <property type="project" value="UniProtKB-KW"/>
</dbReference>
<sequence length="443" mass="47747">MKVTRLPVDPGPAGWNEILPAADAAQELHERTTADFLVIGGGYAGLAATRRLAQLNPEARIVLLEAKRIGEGPAGRNSGFMIDLPHDLASDDYGGAVEADKAQTRANRAGIDFAGAMAEEYGLGEEAFARSGKINAAATDKGHRHNLDYAQHLTAMGEANEMLDAAQMRELTGTGYYQSGLYTPGTAMIQPAMFVRGVARGLRSNRVRIYENSPVTDLKRNGAWNATTPRGRVVAPKVILAVNGHANSFGYFKRQLLHVFTYASMTRALTADEVQKLGGQPRWGATPADPMGTTVRRISGIGGDRIVIRNRFTCDPSMEVSAARIARVGRDHDRAFAARFPMLTDVGMEYRWGGRLCLSWNSVPATGEVETGLFSACCQNGLGTAKGTMLGMVTADLAAGNHTDLLADVLSLDAPKRLPPLPFTFLGANAVMRWGEMKARREM</sequence>
<feature type="domain" description="FAD dependent oxidoreductase" evidence="2">
    <location>
        <begin position="35"/>
        <end position="397"/>
    </location>
</feature>
<dbReference type="SUPFAM" id="SSF51905">
    <property type="entry name" value="FAD/NAD(P)-binding domain"/>
    <property type="match status" value="1"/>
</dbReference>
<dbReference type="Gene3D" id="3.30.9.10">
    <property type="entry name" value="D-Amino Acid Oxidase, subunit A, domain 2"/>
    <property type="match status" value="1"/>
</dbReference>
<dbReference type="EMBL" id="CP031598">
    <property type="protein sequence ID" value="QEW24642.1"/>
    <property type="molecule type" value="Genomic_DNA"/>
</dbReference>
<reference evidence="3 5" key="1">
    <citation type="submission" date="2015-04" db="EMBL/GenBank/DDBJ databases">
        <title>The draft genome sequence of Roseovarius indicus B108T.</title>
        <authorList>
            <person name="Li G."/>
            <person name="Lai Q."/>
            <person name="Shao Z."/>
            <person name="Yan P."/>
        </authorList>
    </citation>
    <scope>NUCLEOTIDE SEQUENCE [LARGE SCALE GENOMIC DNA]</scope>
    <source>
        <strain evidence="3 5">B108</strain>
    </source>
</reference>
<evidence type="ECO:0000313" key="6">
    <source>
        <dbReference type="Proteomes" id="UP000325785"/>
    </source>
</evidence>
<dbReference type="InterPro" id="IPR036188">
    <property type="entry name" value="FAD/NAD-bd_sf"/>
</dbReference>
<name>A0A0T5P8C2_9RHOB</name>
<dbReference type="OrthoDB" id="311718at2"/>
<dbReference type="Pfam" id="PF01266">
    <property type="entry name" value="DAO"/>
    <property type="match status" value="1"/>
</dbReference>
<dbReference type="EC" id="1.4.3.-" evidence="4"/>
<evidence type="ECO:0000256" key="1">
    <source>
        <dbReference type="ARBA" id="ARBA00023002"/>
    </source>
</evidence>
<organism evidence="3 5">
    <name type="scientific">Roseovarius indicus</name>
    <dbReference type="NCBI Taxonomy" id="540747"/>
    <lineage>
        <taxon>Bacteria</taxon>
        <taxon>Pseudomonadati</taxon>
        <taxon>Pseudomonadota</taxon>
        <taxon>Alphaproteobacteria</taxon>
        <taxon>Rhodobacterales</taxon>
        <taxon>Roseobacteraceae</taxon>
        <taxon>Roseovarius</taxon>
    </lineage>
</organism>
<dbReference type="PANTHER" id="PTHR13847">
    <property type="entry name" value="SARCOSINE DEHYDROGENASE-RELATED"/>
    <property type="match status" value="1"/>
</dbReference>
<dbReference type="Proteomes" id="UP000325785">
    <property type="component" value="Chromosome"/>
</dbReference>
<dbReference type="PANTHER" id="PTHR13847:SF281">
    <property type="entry name" value="FAD DEPENDENT OXIDOREDUCTASE DOMAIN-CONTAINING PROTEIN"/>
    <property type="match status" value="1"/>
</dbReference>
<keyword evidence="5" id="KW-1185">Reference proteome</keyword>
<evidence type="ECO:0000313" key="4">
    <source>
        <dbReference type="EMBL" id="QEW24642.1"/>
    </source>
</evidence>
<evidence type="ECO:0000313" key="3">
    <source>
        <dbReference type="EMBL" id="KRS17618.1"/>
    </source>
</evidence>
<keyword evidence="1 4" id="KW-0560">Oxidoreductase</keyword>
<dbReference type="Proteomes" id="UP000051401">
    <property type="component" value="Unassembled WGS sequence"/>
</dbReference>
<evidence type="ECO:0000313" key="5">
    <source>
        <dbReference type="Proteomes" id="UP000051401"/>
    </source>
</evidence>
<dbReference type="PATRIC" id="fig|540747.5.peg.5257"/>
<dbReference type="InterPro" id="IPR006076">
    <property type="entry name" value="FAD-dep_OxRdtase"/>
</dbReference>
<dbReference type="GO" id="GO:0005737">
    <property type="term" value="C:cytoplasm"/>
    <property type="evidence" value="ECO:0007669"/>
    <property type="project" value="TreeGrafter"/>
</dbReference>
<dbReference type="EMBL" id="LAXI01000006">
    <property type="protein sequence ID" value="KRS17618.1"/>
    <property type="molecule type" value="Genomic_DNA"/>
</dbReference>
<evidence type="ECO:0000259" key="2">
    <source>
        <dbReference type="Pfam" id="PF01266"/>
    </source>
</evidence>
<accession>A0A0T5P8C2</accession>